<feature type="compositionally biased region" description="Low complexity" evidence="1">
    <location>
        <begin position="53"/>
        <end position="71"/>
    </location>
</feature>
<gene>
    <name evidence="3" type="ORF">TcWFU_006405</name>
</gene>
<evidence type="ECO:0000259" key="2">
    <source>
        <dbReference type="Pfam" id="PF00010"/>
    </source>
</evidence>
<name>A0ABR4Q9E9_9CEST</name>
<proteinExistence type="predicted"/>
<comment type="caution">
    <text evidence="3">The sequence shown here is derived from an EMBL/GenBank/DDBJ whole genome shotgun (WGS) entry which is preliminary data.</text>
</comment>
<evidence type="ECO:0000313" key="3">
    <source>
        <dbReference type="EMBL" id="KAL5106287.1"/>
    </source>
</evidence>
<dbReference type="SUPFAM" id="SSF47459">
    <property type="entry name" value="HLH, helix-loop-helix DNA-binding domain"/>
    <property type="match status" value="1"/>
</dbReference>
<feature type="region of interest" description="Disordered" evidence="1">
    <location>
        <begin position="231"/>
        <end position="258"/>
    </location>
</feature>
<dbReference type="EMBL" id="JAKROA010000006">
    <property type="protein sequence ID" value="KAL5106287.1"/>
    <property type="molecule type" value="Genomic_DNA"/>
</dbReference>
<protein>
    <recommendedName>
        <fullName evidence="2">BHLH domain-containing protein</fullName>
    </recommendedName>
</protein>
<keyword evidence="4" id="KW-1185">Reference proteome</keyword>
<feature type="domain" description="BHLH" evidence="2">
    <location>
        <begin position="112"/>
        <end position="139"/>
    </location>
</feature>
<dbReference type="InterPro" id="IPR011598">
    <property type="entry name" value="bHLH_dom"/>
</dbReference>
<accession>A0ABR4Q9E9</accession>
<feature type="region of interest" description="Disordered" evidence="1">
    <location>
        <begin position="51"/>
        <end position="113"/>
    </location>
</feature>
<reference evidence="3 4" key="1">
    <citation type="journal article" date="2022" name="Front. Cell. Infect. Microbiol.">
        <title>The Genomes of Two Strains of Taenia crassiceps the Animal Model for the Study of Human Cysticercosis.</title>
        <authorList>
            <person name="Bobes R.J."/>
            <person name="Estrada K."/>
            <person name="Rios-Valencia D.G."/>
            <person name="Calderon-Gallegos A."/>
            <person name="de la Torre P."/>
            <person name="Carrero J.C."/>
            <person name="Sanchez-Flores A."/>
            <person name="Laclette J.P."/>
        </authorList>
    </citation>
    <scope>NUCLEOTIDE SEQUENCE [LARGE SCALE GENOMIC DNA]</scope>
    <source>
        <strain evidence="3">WFUcys</strain>
    </source>
</reference>
<evidence type="ECO:0000313" key="4">
    <source>
        <dbReference type="Proteomes" id="UP001651158"/>
    </source>
</evidence>
<dbReference type="InterPro" id="IPR036638">
    <property type="entry name" value="HLH_DNA-bd_sf"/>
</dbReference>
<evidence type="ECO:0000256" key="1">
    <source>
        <dbReference type="SAM" id="MobiDB-lite"/>
    </source>
</evidence>
<dbReference type="Pfam" id="PF00010">
    <property type="entry name" value="HLH"/>
    <property type="match status" value="1"/>
</dbReference>
<dbReference type="Gene3D" id="4.10.280.10">
    <property type="entry name" value="Helix-loop-helix DNA-binding domain"/>
    <property type="match status" value="1"/>
</dbReference>
<dbReference type="Proteomes" id="UP001651158">
    <property type="component" value="Unassembled WGS sequence"/>
</dbReference>
<sequence length="258" mass="28961">MWSISAYSPLVNTRVRDKARACHLLAHYFGRSTNPVFRMGLQARIQSWHPKISSTPTSSSSLSPSRNLRSNVQSNPVDEDDKENRQMLRQRKTTVSTKKWKKTQKTPTMLSRRNERERNRVHLLNLGFDRLRAVVPKREGEHLKHLDRVLHEGVAPAKADSGVVGTDLGGGSVIAASSVHQDQQQEHLGEEGERLSPIFPARMDEPSMEGPSLSLHYVSATPDSGYGSSFYAMRSLEPPPPPVRMWTIDTDSTSTPER</sequence>
<feature type="compositionally biased region" description="Polar residues" evidence="1">
    <location>
        <begin position="249"/>
        <end position="258"/>
    </location>
</feature>
<feature type="compositionally biased region" description="Basic residues" evidence="1">
    <location>
        <begin position="88"/>
        <end position="104"/>
    </location>
</feature>
<organism evidence="3 4">
    <name type="scientific">Taenia crassiceps</name>
    <dbReference type="NCBI Taxonomy" id="6207"/>
    <lineage>
        <taxon>Eukaryota</taxon>
        <taxon>Metazoa</taxon>
        <taxon>Spiralia</taxon>
        <taxon>Lophotrochozoa</taxon>
        <taxon>Platyhelminthes</taxon>
        <taxon>Cestoda</taxon>
        <taxon>Eucestoda</taxon>
        <taxon>Cyclophyllidea</taxon>
        <taxon>Taeniidae</taxon>
        <taxon>Taenia</taxon>
    </lineage>
</organism>